<dbReference type="PANTHER" id="PTHR22804">
    <property type="entry name" value="AGGRECAN/VERSICAN PROTEOGLYCAN"/>
    <property type="match status" value="1"/>
</dbReference>
<feature type="compositionally biased region" description="Acidic residues" evidence="10">
    <location>
        <begin position="617"/>
        <end position="627"/>
    </location>
</feature>
<evidence type="ECO:0000256" key="2">
    <source>
        <dbReference type="ARBA" id="ARBA00022525"/>
    </source>
</evidence>
<feature type="disulfide bond" evidence="9">
    <location>
        <begin position="207"/>
        <end position="228"/>
    </location>
</feature>
<dbReference type="Gene3D" id="2.60.40.10">
    <property type="entry name" value="Immunoglobulins"/>
    <property type="match status" value="1"/>
</dbReference>
<dbReference type="GO" id="GO:0010001">
    <property type="term" value="P:glial cell differentiation"/>
    <property type="evidence" value="ECO:0007669"/>
    <property type="project" value="TreeGrafter"/>
</dbReference>
<dbReference type="EMBL" id="JAFBMS010000023">
    <property type="protein sequence ID" value="KAG9343652.1"/>
    <property type="molecule type" value="Genomic_DNA"/>
</dbReference>
<evidence type="ECO:0000256" key="3">
    <source>
        <dbReference type="ARBA" id="ARBA00022729"/>
    </source>
</evidence>
<feature type="compositionally biased region" description="Polar residues" evidence="10">
    <location>
        <begin position="600"/>
        <end position="612"/>
    </location>
</feature>
<keyword evidence="5" id="KW-0654">Proteoglycan</keyword>
<proteinExistence type="predicted"/>
<dbReference type="GO" id="GO:0045202">
    <property type="term" value="C:synapse"/>
    <property type="evidence" value="ECO:0007669"/>
    <property type="project" value="TreeGrafter"/>
</dbReference>
<evidence type="ECO:0008006" key="15">
    <source>
        <dbReference type="Google" id="ProtNLM"/>
    </source>
</evidence>
<dbReference type="GO" id="GO:0007155">
    <property type="term" value="P:cell adhesion"/>
    <property type="evidence" value="ECO:0007669"/>
    <property type="project" value="InterPro"/>
</dbReference>
<keyword evidence="8" id="KW-0393">Immunoglobulin domain</keyword>
<feature type="domain" description="Link" evidence="12">
    <location>
        <begin position="161"/>
        <end position="256"/>
    </location>
</feature>
<gene>
    <name evidence="13" type="ORF">JZ751_013822</name>
</gene>
<feature type="domain" description="Ig-like" evidence="11">
    <location>
        <begin position="33"/>
        <end position="157"/>
    </location>
</feature>
<dbReference type="InterPro" id="IPR003599">
    <property type="entry name" value="Ig_sub"/>
</dbReference>
<organism evidence="13 14">
    <name type="scientific">Albula glossodonta</name>
    <name type="common">roundjaw bonefish</name>
    <dbReference type="NCBI Taxonomy" id="121402"/>
    <lineage>
        <taxon>Eukaryota</taxon>
        <taxon>Metazoa</taxon>
        <taxon>Chordata</taxon>
        <taxon>Craniata</taxon>
        <taxon>Vertebrata</taxon>
        <taxon>Euteleostomi</taxon>
        <taxon>Actinopterygii</taxon>
        <taxon>Neopterygii</taxon>
        <taxon>Teleostei</taxon>
        <taxon>Albuliformes</taxon>
        <taxon>Albulidae</taxon>
        <taxon>Albula</taxon>
    </lineage>
</organism>
<dbReference type="SMART" id="SM00445">
    <property type="entry name" value="LINK"/>
    <property type="match status" value="2"/>
</dbReference>
<dbReference type="Pfam" id="PF07686">
    <property type="entry name" value="V-set"/>
    <property type="match status" value="1"/>
</dbReference>
<evidence type="ECO:0000313" key="13">
    <source>
        <dbReference type="EMBL" id="KAG9343652.1"/>
    </source>
</evidence>
<evidence type="ECO:0000313" key="14">
    <source>
        <dbReference type="Proteomes" id="UP000824540"/>
    </source>
</evidence>
<dbReference type="PROSITE" id="PS50963">
    <property type="entry name" value="LINK_2"/>
    <property type="match status" value="2"/>
</dbReference>
<comment type="caution">
    <text evidence="9">Lacks conserved residue(s) required for the propagation of feature annotation.</text>
</comment>
<evidence type="ECO:0000256" key="4">
    <source>
        <dbReference type="ARBA" id="ARBA00022737"/>
    </source>
</evidence>
<evidence type="ECO:0000256" key="5">
    <source>
        <dbReference type="ARBA" id="ARBA00022974"/>
    </source>
</evidence>
<dbReference type="GO" id="GO:0005540">
    <property type="term" value="F:hyaluronic acid binding"/>
    <property type="evidence" value="ECO:0007669"/>
    <property type="project" value="InterPro"/>
</dbReference>
<dbReference type="PRINTS" id="PR01265">
    <property type="entry name" value="LINKMODULE"/>
</dbReference>
<feature type="region of interest" description="Disordered" evidence="10">
    <location>
        <begin position="546"/>
        <end position="627"/>
    </location>
</feature>
<evidence type="ECO:0000256" key="8">
    <source>
        <dbReference type="ARBA" id="ARBA00023319"/>
    </source>
</evidence>
<reference evidence="13" key="1">
    <citation type="thesis" date="2021" institute="BYU ScholarsArchive" country="Provo, UT, USA">
        <title>Applications of and Algorithms for Genome Assembly and Genomic Analyses with an Emphasis on Marine Teleosts.</title>
        <authorList>
            <person name="Pickett B.D."/>
        </authorList>
    </citation>
    <scope>NUCLEOTIDE SEQUENCE</scope>
    <source>
        <strain evidence="13">HI-2016</strain>
    </source>
</reference>
<evidence type="ECO:0000259" key="11">
    <source>
        <dbReference type="PROSITE" id="PS50835"/>
    </source>
</evidence>
<keyword evidence="4" id="KW-0677">Repeat</keyword>
<dbReference type="PANTHER" id="PTHR22804:SF24">
    <property type="entry name" value="NEUROCAN CORE PROTEIN"/>
    <property type="match status" value="1"/>
</dbReference>
<dbReference type="InterPro" id="IPR016186">
    <property type="entry name" value="C-type_lectin-like/link_sf"/>
</dbReference>
<dbReference type="AlphaFoldDB" id="A0A8T2P1Y7"/>
<evidence type="ECO:0000256" key="6">
    <source>
        <dbReference type="ARBA" id="ARBA00023157"/>
    </source>
</evidence>
<dbReference type="GO" id="GO:0072534">
    <property type="term" value="C:perineuronal net"/>
    <property type="evidence" value="ECO:0007669"/>
    <property type="project" value="TreeGrafter"/>
</dbReference>
<accession>A0A8T2P1Y7</accession>
<dbReference type="CDD" id="cd03517">
    <property type="entry name" value="Link_domain_CSPGs_modules_1_3"/>
    <property type="match status" value="1"/>
</dbReference>
<dbReference type="InterPro" id="IPR013783">
    <property type="entry name" value="Ig-like_fold"/>
</dbReference>
<dbReference type="InterPro" id="IPR036179">
    <property type="entry name" value="Ig-like_dom_sf"/>
</dbReference>
<dbReference type="Proteomes" id="UP000824540">
    <property type="component" value="Unassembled WGS sequence"/>
</dbReference>
<dbReference type="OrthoDB" id="5860362at2759"/>
<comment type="caution">
    <text evidence="13">The sequence shown here is derived from an EMBL/GenBank/DDBJ whole genome shotgun (WGS) entry which is preliminary data.</text>
</comment>
<evidence type="ECO:0000259" key="12">
    <source>
        <dbReference type="PROSITE" id="PS50963"/>
    </source>
</evidence>
<name>A0A8T2P1Y7_9TELE</name>
<evidence type="ECO:0000256" key="9">
    <source>
        <dbReference type="PROSITE-ProRule" id="PRU00323"/>
    </source>
</evidence>
<keyword evidence="14" id="KW-1185">Reference proteome</keyword>
<dbReference type="GO" id="GO:0001501">
    <property type="term" value="P:skeletal system development"/>
    <property type="evidence" value="ECO:0007669"/>
    <property type="project" value="TreeGrafter"/>
</dbReference>
<keyword evidence="6 9" id="KW-1015">Disulfide bond</keyword>
<feature type="compositionally biased region" description="Polar residues" evidence="10">
    <location>
        <begin position="380"/>
        <end position="402"/>
    </location>
</feature>
<dbReference type="Gene3D" id="3.10.100.10">
    <property type="entry name" value="Mannose-Binding Protein A, subunit A"/>
    <property type="match status" value="2"/>
</dbReference>
<keyword evidence="7" id="KW-0325">Glycoprotein</keyword>
<dbReference type="GO" id="GO:0002052">
    <property type="term" value="P:positive regulation of neuroblast proliferation"/>
    <property type="evidence" value="ECO:0007669"/>
    <property type="project" value="TreeGrafter"/>
</dbReference>
<dbReference type="InterPro" id="IPR000538">
    <property type="entry name" value="Link_dom"/>
</dbReference>
<dbReference type="CDD" id="cd03520">
    <property type="entry name" value="Link_domain_CSPGs_modules_2_4"/>
    <property type="match status" value="1"/>
</dbReference>
<evidence type="ECO:0000256" key="1">
    <source>
        <dbReference type="ARBA" id="ARBA00004613"/>
    </source>
</evidence>
<dbReference type="InterPro" id="IPR050691">
    <property type="entry name" value="Hyaluronan_bind_Proteoglycan"/>
</dbReference>
<feature type="region of interest" description="Disordered" evidence="10">
    <location>
        <begin position="380"/>
        <end position="532"/>
    </location>
</feature>
<dbReference type="InterPro" id="IPR016187">
    <property type="entry name" value="CTDL_fold"/>
</dbReference>
<evidence type="ECO:0000256" key="10">
    <source>
        <dbReference type="SAM" id="MobiDB-lite"/>
    </source>
</evidence>
<dbReference type="InterPro" id="IPR007110">
    <property type="entry name" value="Ig-like_dom"/>
</dbReference>
<feature type="compositionally biased region" description="Low complexity" evidence="10">
    <location>
        <begin position="409"/>
        <end position="433"/>
    </location>
</feature>
<dbReference type="SUPFAM" id="SSF56436">
    <property type="entry name" value="C-type lectin-like"/>
    <property type="match status" value="2"/>
</dbReference>
<sequence>MAPCRLFVGIEEAVQVRGQSGKIKYESSSFGDPQVSIRRVTRQPLREELASDALLPCSLAPSRDGPPQEPPVVRWTKVWGQSGDGGGTQREQSVLVARGNVLEVTKAFLGRVSLPGYHSDPYNASLALAGLRSSDSGVYRCEVTADENVEQDTVPLEVKGLVFHYRSLRGRHSLSFQDAQLACGQNSAQIATPGQLLASFNDGYDNCDAGWLSDQTVRYAVQFPGPGCYGDGEDSPGVRSYGTRDAGELFDAYCFAEQMQGEVFFSSMHQKLTLSSASTHCQSLGGRLATTGQLFLAWQAGLDQCDPGWLADGSVRYPINQPQPDCGGDKPGVRTLYRNPNGTGYHDTSALFDAYCYREKKAGVQPAHSMWLPQSITLETRHVPNTNTPERSRPTLRSNPVSQEGVFDSGMSGSLSGTSGGLVTVGTQSGGSSINRSETPSPAHHEPQGPTPRGLTTPPQRPVEDETMLGRRSASSVPAPSALGAQYGDTRAPGLLGPLARPWRYWTKGNPTGANHEESKAPAGAGAQAHEQVPQDGVLMETESIEGRATRHPSAGSSGGLDKEVAEPTPASPTTPQTTTLQDIISEEQRKGESVCHPVQQGSMMEQQNKNSLVPELSEEEGLIMLV</sequence>
<dbReference type="FunFam" id="3.10.100.10:FF:000011">
    <property type="entry name" value="Aggrecan core protein"/>
    <property type="match status" value="1"/>
</dbReference>
<evidence type="ECO:0000256" key="7">
    <source>
        <dbReference type="ARBA" id="ARBA00023180"/>
    </source>
</evidence>
<keyword evidence="3" id="KW-0732">Signal</keyword>
<dbReference type="PROSITE" id="PS50835">
    <property type="entry name" value="IG_LIKE"/>
    <property type="match status" value="1"/>
</dbReference>
<dbReference type="FunFam" id="3.10.100.10:FF:000002">
    <property type="entry name" value="Hyaluronan proteoglycan link protein 1"/>
    <property type="match status" value="1"/>
</dbReference>
<dbReference type="SUPFAM" id="SSF48726">
    <property type="entry name" value="Immunoglobulin"/>
    <property type="match status" value="1"/>
</dbReference>
<comment type="subcellular location">
    <subcellularLocation>
        <location evidence="1">Secreted</location>
    </subcellularLocation>
</comment>
<dbReference type="PROSITE" id="PS01241">
    <property type="entry name" value="LINK_1"/>
    <property type="match status" value="1"/>
</dbReference>
<feature type="compositionally biased region" description="Low complexity" evidence="10">
    <location>
        <begin position="568"/>
        <end position="580"/>
    </location>
</feature>
<dbReference type="GO" id="GO:0005615">
    <property type="term" value="C:extracellular space"/>
    <property type="evidence" value="ECO:0007669"/>
    <property type="project" value="TreeGrafter"/>
</dbReference>
<dbReference type="SMART" id="SM00409">
    <property type="entry name" value="IG"/>
    <property type="match status" value="1"/>
</dbReference>
<feature type="compositionally biased region" description="Low complexity" evidence="10">
    <location>
        <begin position="470"/>
        <end position="485"/>
    </location>
</feature>
<dbReference type="InterPro" id="IPR013106">
    <property type="entry name" value="Ig_V-set"/>
</dbReference>
<keyword evidence="2" id="KW-0964">Secreted</keyword>
<feature type="domain" description="Link" evidence="12">
    <location>
        <begin position="259"/>
        <end position="358"/>
    </location>
</feature>
<dbReference type="GO" id="GO:0007417">
    <property type="term" value="P:central nervous system development"/>
    <property type="evidence" value="ECO:0007669"/>
    <property type="project" value="TreeGrafter"/>
</dbReference>
<feature type="disulfide bond" evidence="9">
    <location>
        <begin position="305"/>
        <end position="326"/>
    </location>
</feature>
<dbReference type="Pfam" id="PF00193">
    <property type="entry name" value="Xlink"/>
    <property type="match status" value="2"/>
</dbReference>
<protein>
    <recommendedName>
        <fullName evidence="15">Neurocan</fullName>
    </recommendedName>
</protein>